<accession>A0A378XSF1</accession>
<dbReference type="Proteomes" id="UP000254400">
    <property type="component" value="Unassembled WGS sequence"/>
</dbReference>
<organism evidence="1 2">
    <name type="scientific">Paenibacillus polymyxa</name>
    <name type="common">Bacillus polymyxa</name>
    <dbReference type="NCBI Taxonomy" id="1406"/>
    <lineage>
        <taxon>Bacteria</taxon>
        <taxon>Bacillati</taxon>
        <taxon>Bacillota</taxon>
        <taxon>Bacilli</taxon>
        <taxon>Bacillales</taxon>
        <taxon>Paenibacillaceae</taxon>
        <taxon>Paenibacillus</taxon>
    </lineage>
</organism>
<proteinExistence type="predicted"/>
<protein>
    <submittedName>
        <fullName evidence="1">Uncharacterized protein</fullName>
    </submittedName>
</protein>
<name>A0A378XSF1_PAEPO</name>
<evidence type="ECO:0000313" key="2">
    <source>
        <dbReference type="Proteomes" id="UP000254400"/>
    </source>
</evidence>
<gene>
    <name evidence="1" type="ORF">NCTC10343_00870</name>
</gene>
<sequence length="136" mass="15311">MAKGLSIMYITAAFSSNWIQGERMEQPEYKTLRGCGIMELENQADYSVQKRLTGAPNGNSGGALLANVSHRSVQGTSPTYRILDDTELAEDTEFAGELGEQSYRSLWHEDQNNGASCKLEWEGRVETHQMFRHSYE</sequence>
<reference evidence="1 2" key="1">
    <citation type="submission" date="2018-06" db="EMBL/GenBank/DDBJ databases">
        <authorList>
            <consortium name="Pathogen Informatics"/>
            <person name="Doyle S."/>
        </authorList>
    </citation>
    <scope>NUCLEOTIDE SEQUENCE [LARGE SCALE GENOMIC DNA]</scope>
    <source>
        <strain evidence="1 2">NCTC10343</strain>
    </source>
</reference>
<dbReference type="AlphaFoldDB" id="A0A378XSF1"/>
<evidence type="ECO:0000313" key="1">
    <source>
        <dbReference type="EMBL" id="SUA64113.1"/>
    </source>
</evidence>
<dbReference type="EMBL" id="UGSC01000001">
    <property type="protein sequence ID" value="SUA64113.1"/>
    <property type="molecule type" value="Genomic_DNA"/>
</dbReference>